<dbReference type="Gene3D" id="3.40.50.720">
    <property type="entry name" value="NAD(P)-binding Rossmann-like Domain"/>
    <property type="match status" value="1"/>
</dbReference>
<name>A0A437PNZ9_9BACT</name>
<dbReference type="PANTHER" id="PTHR44196">
    <property type="entry name" value="DEHYDROGENASE/REDUCTASE SDR FAMILY MEMBER 7B"/>
    <property type="match status" value="1"/>
</dbReference>
<evidence type="ECO:0000313" key="5">
    <source>
        <dbReference type="Proteomes" id="UP000282832"/>
    </source>
</evidence>
<dbReference type="EMBL" id="SACY01000004">
    <property type="protein sequence ID" value="RVU24022.1"/>
    <property type="molecule type" value="Genomic_DNA"/>
</dbReference>
<comment type="caution">
    <text evidence="4">The sequence shown here is derived from an EMBL/GenBank/DDBJ whole genome shotgun (WGS) entry which is preliminary data.</text>
</comment>
<dbReference type="RefSeq" id="WP_127804494.1">
    <property type="nucleotide sequence ID" value="NZ_SACY01000004.1"/>
</dbReference>
<dbReference type="AlphaFoldDB" id="A0A437PNZ9"/>
<proteinExistence type="inferred from homology"/>
<dbReference type="SUPFAM" id="SSF51735">
    <property type="entry name" value="NAD(P)-binding Rossmann-fold domains"/>
    <property type="match status" value="1"/>
</dbReference>
<dbReference type="Pfam" id="PF00106">
    <property type="entry name" value="adh_short"/>
    <property type="match status" value="1"/>
</dbReference>
<evidence type="ECO:0000256" key="1">
    <source>
        <dbReference type="ARBA" id="ARBA00006484"/>
    </source>
</evidence>
<dbReference type="GO" id="GO:0016491">
    <property type="term" value="F:oxidoreductase activity"/>
    <property type="evidence" value="ECO:0007669"/>
    <property type="project" value="UniProtKB-KW"/>
</dbReference>
<evidence type="ECO:0000313" key="4">
    <source>
        <dbReference type="EMBL" id="RVU24022.1"/>
    </source>
</evidence>
<organism evidence="4 5">
    <name type="scientific">Sandaracinomonas limnophila</name>
    <dbReference type="NCBI Taxonomy" id="1862386"/>
    <lineage>
        <taxon>Bacteria</taxon>
        <taxon>Pseudomonadati</taxon>
        <taxon>Bacteroidota</taxon>
        <taxon>Cytophagia</taxon>
        <taxon>Cytophagales</taxon>
        <taxon>Flectobacillaceae</taxon>
        <taxon>Sandaracinomonas</taxon>
    </lineage>
</organism>
<reference evidence="4 5" key="1">
    <citation type="submission" date="2019-01" db="EMBL/GenBank/DDBJ databases">
        <authorList>
            <person name="Chen W.-M."/>
        </authorList>
    </citation>
    <scope>NUCLEOTIDE SEQUENCE [LARGE SCALE GENOMIC DNA]</scope>
    <source>
        <strain evidence="4 5">FSY-15</strain>
    </source>
</reference>
<dbReference type="OrthoDB" id="9808814at2"/>
<dbReference type="CDD" id="cd05233">
    <property type="entry name" value="SDR_c"/>
    <property type="match status" value="1"/>
</dbReference>
<comment type="similarity">
    <text evidence="1 3">Belongs to the short-chain dehydrogenases/reductases (SDR) family.</text>
</comment>
<dbReference type="InterPro" id="IPR036291">
    <property type="entry name" value="NAD(P)-bd_dom_sf"/>
</dbReference>
<keyword evidence="5" id="KW-1185">Reference proteome</keyword>
<dbReference type="PRINTS" id="PR00081">
    <property type="entry name" value="GDHRDH"/>
</dbReference>
<keyword evidence="2" id="KW-0560">Oxidoreductase</keyword>
<protein>
    <submittedName>
        <fullName evidence="4">SDR family oxidoreductase</fullName>
    </submittedName>
</protein>
<sequence length="269" mass="28987">MKIHGKVIIVTGAGSGMGRQLSLQLIAKGAKVGGIDLHEGPLLETLDLCGGNQSLFFPIVHDITNFEKAGEIVTSIEQHFGQLDGIINNAGIIQPFIKIQDLSIEKIIQVMNVNFYGTVYLTKAALPILLQRPEAHVVNISSMGGFLPVPGQSVYGASKAAVKLFTEGLYAELKNSPVKVSVVFPGAIATNITANSGVKMDMPVEEQSKNSSMQALPAEKAAQIIIEGIQKDQLHILVGSDSKFLNFLYRLAPKYATDFITKKMQALLK</sequence>
<gene>
    <name evidence="4" type="ORF">EOJ36_08835</name>
</gene>
<dbReference type="PANTHER" id="PTHR44196:SF1">
    <property type="entry name" value="DEHYDROGENASE_REDUCTASE SDR FAMILY MEMBER 7B"/>
    <property type="match status" value="1"/>
</dbReference>
<evidence type="ECO:0000256" key="3">
    <source>
        <dbReference type="RuleBase" id="RU000363"/>
    </source>
</evidence>
<dbReference type="InterPro" id="IPR002347">
    <property type="entry name" value="SDR_fam"/>
</dbReference>
<dbReference type="Proteomes" id="UP000282832">
    <property type="component" value="Unassembled WGS sequence"/>
</dbReference>
<accession>A0A437PNZ9</accession>
<dbReference type="GO" id="GO:0016020">
    <property type="term" value="C:membrane"/>
    <property type="evidence" value="ECO:0007669"/>
    <property type="project" value="TreeGrafter"/>
</dbReference>
<evidence type="ECO:0000256" key="2">
    <source>
        <dbReference type="ARBA" id="ARBA00023002"/>
    </source>
</evidence>
<dbReference type="PRINTS" id="PR00080">
    <property type="entry name" value="SDRFAMILY"/>
</dbReference>